<reference evidence="2" key="2">
    <citation type="journal article" date="2014" name="ISME J.">
        <title>Microbial stratification in low pH oxic and suboxic macroscopic growths along an acid mine drainage.</title>
        <authorList>
            <person name="Mendez-Garcia C."/>
            <person name="Mesa V."/>
            <person name="Sprenger R.R."/>
            <person name="Richter M."/>
            <person name="Diez M.S."/>
            <person name="Solano J."/>
            <person name="Bargiela R."/>
            <person name="Golyshina O.V."/>
            <person name="Manteca A."/>
            <person name="Ramos J.L."/>
            <person name="Gallego J.R."/>
            <person name="Llorente I."/>
            <person name="Martins Dos Santos V.A."/>
            <person name="Jensen O.N."/>
            <person name="Pelaez A.I."/>
            <person name="Sanchez J."/>
            <person name="Ferrer M."/>
        </authorList>
    </citation>
    <scope>NUCLEOTIDE SEQUENCE</scope>
</reference>
<feature type="domain" description="AB hydrolase-1" evidence="1">
    <location>
        <begin position="49"/>
        <end position="157"/>
    </location>
</feature>
<evidence type="ECO:0000259" key="1">
    <source>
        <dbReference type="Pfam" id="PF12697"/>
    </source>
</evidence>
<dbReference type="InterPro" id="IPR000073">
    <property type="entry name" value="AB_hydrolase_1"/>
</dbReference>
<dbReference type="GO" id="GO:0016020">
    <property type="term" value="C:membrane"/>
    <property type="evidence" value="ECO:0007669"/>
    <property type="project" value="TreeGrafter"/>
</dbReference>
<evidence type="ECO:0000313" key="2">
    <source>
        <dbReference type="EMBL" id="EQD47555.1"/>
    </source>
</evidence>
<dbReference type="PANTHER" id="PTHR43798">
    <property type="entry name" value="MONOACYLGLYCEROL LIPASE"/>
    <property type="match status" value="1"/>
</dbReference>
<dbReference type="AlphaFoldDB" id="T1AZM3"/>
<accession>T1AZM3</accession>
<dbReference type="Gene3D" id="3.40.50.1820">
    <property type="entry name" value="alpha/beta hydrolase"/>
    <property type="match status" value="1"/>
</dbReference>
<dbReference type="InterPro" id="IPR029058">
    <property type="entry name" value="AB_hydrolase_fold"/>
</dbReference>
<dbReference type="Pfam" id="PF12697">
    <property type="entry name" value="Abhydrolase_6"/>
    <property type="match status" value="1"/>
</dbReference>
<keyword evidence="2" id="KW-0378">Hydrolase</keyword>
<feature type="non-terminal residue" evidence="2">
    <location>
        <position position="171"/>
    </location>
</feature>
<name>T1AZM3_9ZZZZ</name>
<protein>
    <submittedName>
        <fullName evidence="2">Alpha/beta hydrolase fold protein</fullName>
    </submittedName>
</protein>
<dbReference type="GO" id="GO:0016787">
    <property type="term" value="F:hydrolase activity"/>
    <property type="evidence" value="ECO:0007669"/>
    <property type="project" value="UniProtKB-KW"/>
</dbReference>
<dbReference type="PANTHER" id="PTHR43798:SF33">
    <property type="entry name" value="HYDROLASE, PUTATIVE (AFU_ORTHOLOGUE AFUA_2G14860)-RELATED"/>
    <property type="match status" value="1"/>
</dbReference>
<gene>
    <name evidence="2" type="ORF">B1B_12293</name>
</gene>
<sequence>MAKRTTPPPQPAALAAARIRRGYFECRYGQLHVHQAIPAGGGFEEGTPVLALHAAPFSGRMFAGLLSRIGQNRSAFAPDLPGFGASDAAATLSLAEHTAAIGDFIELMRLRQIDVVGCGFGALVALELAATRPAVRRVVIAALPIADMGDQPQSAELAEAYVLHAWSGARA</sequence>
<dbReference type="InterPro" id="IPR050266">
    <property type="entry name" value="AB_hydrolase_sf"/>
</dbReference>
<proteinExistence type="predicted"/>
<reference evidence="2" key="1">
    <citation type="submission" date="2013-08" db="EMBL/GenBank/DDBJ databases">
        <authorList>
            <person name="Mendez C."/>
            <person name="Richter M."/>
            <person name="Ferrer M."/>
            <person name="Sanchez J."/>
        </authorList>
    </citation>
    <scope>NUCLEOTIDE SEQUENCE</scope>
</reference>
<dbReference type="EMBL" id="AUZY01008048">
    <property type="protein sequence ID" value="EQD47555.1"/>
    <property type="molecule type" value="Genomic_DNA"/>
</dbReference>
<comment type="caution">
    <text evidence="2">The sequence shown here is derived from an EMBL/GenBank/DDBJ whole genome shotgun (WGS) entry which is preliminary data.</text>
</comment>
<dbReference type="SUPFAM" id="SSF53474">
    <property type="entry name" value="alpha/beta-Hydrolases"/>
    <property type="match status" value="1"/>
</dbReference>
<organism evidence="2">
    <name type="scientific">mine drainage metagenome</name>
    <dbReference type="NCBI Taxonomy" id="410659"/>
    <lineage>
        <taxon>unclassified sequences</taxon>
        <taxon>metagenomes</taxon>
        <taxon>ecological metagenomes</taxon>
    </lineage>
</organism>